<reference evidence="2" key="1">
    <citation type="submission" date="2019-01" db="EMBL/GenBank/DDBJ databases">
        <authorList>
            <person name="Hylling O."/>
            <person name="Carstens A.B."/>
            <person name="Hansen L.H."/>
        </authorList>
    </citation>
    <scope>NUCLEOTIDE SEQUENCE [LARGE SCALE GENOMIC DNA]</scope>
</reference>
<dbReference type="Pfam" id="PF16473">
    <property type="entry name" value="Rv2179c-like"/>
    <property type="match status" value="1"/>
</dbReference>
<dbReference type="InterPro" id="IPR033390">
    <property type="entry name" value="Rv2179c-like"/>
</dbReference>
<keyword evidence="2" id="KW-0378">Hydrolase</keyword>
<dbReference type="EMBL" id="MK473373">
    <property type="protein sequence ID" value="QBJ04530.1"/>
    <property type="molecule type" value="Genomic_DNA"/>
</dbReference>
<dbReference type="GeneID" id="55011810"/>
<name>A0A481W6Z6_9CAUD</name>
<evidence type="ECO:0000313" key="3">
    <source>
        <dbReference type="Proteomes" id="UP000293575"/>
    </source>
</evidence>
<proteinExistence type="predicted"/>
<dbReference type="GO" id="GO:0003676">
    <property type="term" value="F:nucleic acid binding"/>
    <property type="evidence" value="ECO:0007669"/>
    <property type="project" value="InterPro"/>
</dbReference>
<keyword evidence="3" id="KW-1185">Reference proteome</keyword>
<dbReference type="GO" id="GO:0016787">
    <property type="term" value="F:hydrolase activity"/>
    <property type="evidence" value="ECO:0007669"/>
    <property type="project" value="UniProtKB-KW"/>
</dbReference>
<dbReference type="SUPFAM" id="SSF53098">
    <property type="entry name" value="Ribonuclease H-like"/>
    <property type="match status" value="1"/>
</dbReference>
<dbReference type="Gene3D" id="3.30.420.10">
    <property type="entry name" value="Ribonuclease H-like superfamily/Ribonuclease H"/>
    <property type="match status" value="1"/>
</dbReference>
<accession>A0A481W6Z6</accession>
<protein>
    <submittedName>
        <fullName evidence="2">Exodeoxyribonuclease VIII</fullName>
        <ecNumber evidence="2">3.1.11.-</ecNumber>
    </submittedName>
</protein>
<dbReference type="Proteomes" id="UP000293575">
    <property type="component" value="Segment"/>
</dbReference>
<organism evidence="2 3">
    <name type="scientific">Pseudomonas phage Lana</name>
    <dbReference type="NCBI Taxonomy" id="2530172"/>
    <lineage>
        <taxon>Viruses</taxon>
        <taxon>Duplodnaviria</taxon>
        <taxon>Heunggongvirae</taxon>
        <taxon>Uroviricota</taxon>
        <taxon>Caudoviricetes</taxon>
        <taxon>Lanavirus</taxon>
        <taxon>Lanavirus lana</taxon>
    </lineage>
</organism>
<evidence type="ECO:0000259" key="1">
    <source>
        <dbReference type="Pfam" id="PF16473"/>
    </source>
</evidence>
<evidence type="ECO:0000313" key="2">
    <source>
        <dbReference type="EMBL" id="QBJ04530.1"/>
    </source>
</evidence>
<dbReference type="RefSeq" id="YP_009820374.1">
    <property type="nucleotide sequence ID" value="NC_048166.1"/>
</dbReference>
<feature type="domain" description="3'-5' exoribonuclease Rv2179c-like" evidence="1">
    <location>
        <begin position="11"/>
        <end position="186"/>
    </location>
</feature>
<dbReference type="InterPro" id="IPR036397">
    <property type="entry name" value="RNaseH_sf"/>
</dbReference>
<dbReference type="KEGG" id="vg:55011810"/>
<dbReference type="EC" id="3.1.11.-" evidence="2"/>
<dbReference type="InterPro" id="IPR012337">
    <property type="entry name" value="RNaseH-like_sf"/>
</dbReference>
<sequence length="195" mass="21890">MYYESLAEYPVSIDLETAGLGTQAPIAAIGAVRFSKDGTALPGSANEFYVAVNLEKQTPIDPSTFYWWLEQTKEAQQAILEGKDGLSLGNALRSFRQWLQADLPMVGSKSNFTGEIYIRGDRDSVWLEEAFKREGVAIPYEFRKVRDQRTLVDFAEGRGLVMPHRSTVLHDALADAIYQAECLQVVFSKYPEVWA</sequence>